<evidence type="ECO:0000256" key="1">
    <source>
        <dbReference type="ARBA" id="ARBA00006484"/>
    </source>
</evidence>
<dbReference type="InterPro" id="IPR050259">
    <property type="entry name" value="SDR"/>
</dbReference>
<gene>
    <name evidence="2" type="ORF">SAMN05421753_108141</name>
</gene>
<sequence>MAASRSSPFADLTGKRAVITGGSSGIGRAIALELARGGCDVIVHYGRSETAAQSVADEITAIGRRSAARQLAFPAGNYDEFVDSVWQIWGGVDIWVNNAGADLLTGSQAKLPYAEKLALLWQVDVAGTLQLCKAVLPRMKAAHGGVIINIGWDQADRGMEGDSAELFSAAKNAIMGFTRSFALTAAPEVRVNCIAPGWIQTAWGEHASQDWQDRVVRETPLRRWGLPEDIARLTRFLVSDDASYLTGQVINANGGAVR</sequence>
<evidence type="ECO:0000313" key="3">
    <source>
        <dbReference type="Proteomes" id="UP000199518"/>
    </source>
</evidence>
<dbReference type="AlphaFoldDB" id="A0A1I3HP49"/>
<dbReference type="PRINTS" id="PR00080">
    <property type="entry name" value="SDRFAMILY"/>
</dbReference>
<dbReference type="InterPro" id="IPR036291">
    <property type="entry name" value="NAD(P)-bd_dom_sf"/>
</dbReference>
<dbReference type="InterPro" id="IPR002347">
    <property type="entry name" value="SDR_fam"/>
</dbReference>
<dbReference type="EMBL" id="FOQD01000008">
    <property type="protein sequence ID" value="SFI37548.1"/>
    <property type="molecule type" value="Genomic_DNA"/>
</dbReference>
<name>A0A1I3HP49_9PLAN</name>
<keyword evidence="3" id="KW-1185">Reference proteome</keyword>
<comment type="similarity">
    <text evidence="1">Belongs to the short-chain dehydrogenases/reductases (SDR) family.</text>
</comment>
<evidence type="ECO:0000313" key="2">
    <source>
        <dbReference type="EMBL" id="SFI37548.1"/>
    </source>
</evidence>
<protein>
    <submittedName>
        <fullName evidence="2">3-oxoacyl-[acyl-carrier protein] reductase</fullName>
    </submittedName>
</protein>
<dbReference type="RefSeq" id="WP_092050439.1">
    <property type="nucleotide sequence ID" value="NZ_FOQD01000008.1"/>
</dbReference>
<dbReference type="STRING" id="1576369.SAMN05421753_108141"/>
<dbReference type="CDD" id="cd05233">
    <property type="entry name" value="SDR_c"/>
    <property type="match status" value="1"/>
</dbReference>
<dbReference type="SUPFAM" id="SSF51735">
    <property type="entry name" value="NAD(P)-binding Rossmann-fold domains"/>
    <property type="match status" value="1"/>
</dbReference>
<dbReference type="FunFam" id="3.40.50.720:FF:000084">
    <property type="entry name" value="Short-chain dehydrogenase reductase"/>
    <property type="match status" value="1"/>
</dbReference>
<dbReference type="Pfam" id="PF13561">
    <property type="entry name" value="adh_short_C2"/>
    <property type="match status" value="1"/>
</dbReference>
<dbReference type="Proteomes" id="UP000199518">
    <property type="component" value="Unassembled WGS sequence"/>
</dbReference>
<reference evidence="3" key="1">
    <citation type="submission" date="2016-10" db="EMBL/GenBank/DDBJ databases">
        <authorList>
            <person name="Varghese N."/>
            <person name="Submissions S."/>
        </authorList>
    </citation>
    <scope>NUCLEOTIDE SEQUENCE [LARGE SCALE GENOMIC DNA]</scope>
    <source>
        <strain evidence="3">DSM 26348</strain>
    </source>
</reference>
<dbReference type="PANTHER" id="PTHR42879">
    <property type="entry name" value="3-OXOACYL-(ACYL-CARRIER-PROTEIN) REDUCTASE"/>
    <property type="match status" value="1"/>
</dbReference>
<proteinExistence type="inferred from homology"/>
<organism evidence="2 3">
    <name type="scientific">Planctomicrobium piriforme</name>
    <dbReference type="NCBI Taxonomy" id="1576369"/>
    <lineage>
        <taxon>Bacteria</taxon>
        <taxon>Pseudomonadati</taxon>
        <taxon>Planctomycetota</taxon>
        <taxon>Planctomycetia</taxon>
        <taxon>Planctomycetales</taxon>
        <taxon>Planctomycetaceae</taxon>
        <taxon>Planctomicrobium</taxon>
    </lineage>
</organism>
<dbReference type="Gene3D" id="3.40.50.720">
    <property type="entry name" value="NAD(P)-binding Rossmann-like Domain"/>
    <property type="match status" value="1"/>
</dbReference>
<dbReference type="OrthoDB" id="248827at2"/>
<dbReference type="PRINTS" id="PR00081">
    <property type="entry name" value="GDHRDH"/>
</dbReference>
<dbReference type="PANTHER" id="PTHR42879:SF2">
    <property type="entry name" value="3-OXOACYL-[ACYL-CARRIER-PROTEIN] REDUCTASE FABG"/>
    <property type="match status" value="1"/>
</dbReference>
<accession>A0A1I3HP49</accession>